<name>A0A8J3QHQ8_9ACTN</name>
<keyword evidence="4" id="KW-1185">Reference proteome</keyword>
<organism evidence="3 4">
    <name type="scientific">Rhizocola hellebori</name>
    <dbReference type="NCBI Taxonomy" id="1392758"/>
    <lineage>
        <taxon>Bacteria</taxon>
        <taxon>Bacillati</taxon>
        <taxon>Actinomycetota</taxon>
        <taxon>Actinomycetes</taxon>
        <taxon>Micromonosporales</taxon>
        <taxon>Micromonosporaceae</taxon>
        <taxon>Rhizocola</taxon>
    </lineage>
</organism>
<sequence length="228" mass="24059">MTDQTQPAVDEHASADGHSVPHSRGDSQLINFSDEPLDDTPAARKPRRLWILMTILAAAVIVIGAFFGPTVLRVLSQKGATLTMPDAVGGLTRDDSDAAKATANDLVTALRASIELDNSAAAVYTSADQTVMLFGGTTLLWNPEAELDTVLTLMEDKDEQGIRDLKTVDPGPLGGVMKCGLTEELSASSMAVCGWADHGSIALALFPARTADEAAGLMRDLRAASLKR</sequence>
<evidence type="ECO:0000256" key="2">
    <source>
        <dbReference type="SAM" id="Phobius"/>
    </source>
</evidence>
<keyword evidence="2" id="KW-0472">Membrane</keyword>
<gene>
    <name evidence="3" type="ORF">Rhe02_94060</name>
</gene>
<dbReference type="AlphaFoldDB" id="A0A8J3QHQ8"/>
<feature type="region of interest" description="Disordered" evidence="1">
    <location>
        <begin position="1"/>
        <end position="38"/>
    </location>
</feature>
<evidence type="ECO:0000313" key="4">
    <source>
        <dbReference type="Proteomes" id="UP000612899"/>
    </source>
</evidence>
<proteinExistence type="predicted"/>
<reference evidence="3" key="1">
    <citation type="submission" date="2021-01" db="EMBL/GenBank/DDBJ databases">
        <title>Whole genome shotgun sequence of Rhizocola hellebori NBRC 109834.</title>
        <authorList>
            <person name="Komaki H."/>
            <person name="Tamura T."/>
        </authorList>
    </citation>
    <scope>NUCLEOTIDE SEQUENCE</scope>
    <source>
        <strain evidence="3">NBRC 109834</strain>
    </source>
</reference>
<feature type="transmembrane region" description="Helical" evidence="2">
    <location>
        <begin position="49"/>
        <end position="68"/>
    </location>
</feature>
<protein>
    <submittedName>
        <fullName evidence="3">Uncharacterized protein</fullName>
    </submittedName>
</protein>
<keyword evidence="2" id="KW-0812">Transmembrane</keyword>
<evidence type="ECO:0000313" key="3">
    <source>
        <dbReference type="EMBL" id="GIH11339.1"/>
    </source>
</evidence>
<keyword evidence="2" id="KW-1133">Transmembrane helix</keyword>
<dbReference type="Proteomes" id="UP000612899">
    <property type="component" value="Unassembled WGS sequence"/>
</dbReference>
<dbReference type="RefSeq" id="WP_203915060.1">
    <property type="nucleotide sequence ID" value="NZ_BONY01000129.1"/>
</dbReference>
<dbReference type="EMBL" id="BONY01000129">
    <property type="protein sequence ID" value="GIH11339.1"/>
    <property type="molecule type" value="Genomic_DNA"/>
</dbReference>
<accession>A0A8J3QHQ8</accession>
<comment type="caution">
    <text evidence="3">The sequence shown here is derived from an EMBL/GenBank/DDBJ whole genome shotgun (WGS) entry which is preliminary data.</text>
</comment>
<evidence type="ECO:0000256" key="1">
    <source>
        <dbReference type="SAM" id="MobiDB-lite"/>
    </source>
</evidence>